<gene>
    <name evidence="8" type="primary">aroE</name>
    <name evidence="12" type="ORF">D5018_04400</name>
</gene>
<dbReference type="UniPathway" id="UPA00053">
    <property type="reaction ID" value="UER00087"/>
</dbReference>
<proteinExistence type="inferred from homology"/>
<dbReference type="Pfam" id="PF08501">
    <property type="entry name" value="Shikimate_dh_N"/>
    <property type="match status" value="1"/>
</dbReference>
<dbReference type="RefSeq" id="WP_121837792.1">
    <property type="nucleotide sequence ID" value="NZ_ML014759.1"/>
</dbReference>
<evidence type="ECO:0000313" key="12">
    <source>
        <dbReference type="EMBL" id="RLV60888.1"/>
    </source>
</evidence>
<dbReference type="FunFam" id="3.40.50.10860:FF:000006">
    <property type="entry name" value="Shikimate dehydrogenase (NADP(+))"/>
    <property type="match status" value="1"/>
</dbReference>
<comment type="pathway">
    <text evidence="1 8">Metabolic intermediate biosynthesis; chorismate biosynthesis; chorismate from D-erythrose 4-phosphate and phosphoenolpyruvate: step 4/7.</text>
</comment>
<feature type="binding site" evidence="8">
    <location>
        <begin position="15"/>
        <end position="17"/>
    </location>
    <ligand>
        <name>shikimate</name>
        <dbReference type="ChEBI" id="CHEBI:36208"/>
    </ligand>
</feature>
<keyword evidence="5 8" id="KW-0560">Oxidoreductase</keyword>
<evidence type="ECO:0000256" key="3">
    <source>
        <dbReference type="ARBA" id="ARBA00022605"/>
    </source>
</evidence>
<dbReference type="GO" id="GO:0005829">
    <property type="term" value="C:cytosol"/>
    <property type="evidence" value="ECO:0007669"/>
    <property type="project" value="TreeGrafter"/>
</dbReference>
<dbReference type="AlphaFoldDB" id="A0A3L8Q208"/>
<dbReference type="GO" id="GO:0008652">
    <property type="term" value="P:amino acid biosynthetic process"/>
    <property type="evidence" value="ECO:0007669"/>
    <property type="project" value="UniProtKB-KW"/>
</dbReference>
<feature type="binding site" evidence="8">
    <location>
        <position position="246"/>
    </location>
    <ligand>
        <name>shikimate</name>
        <dbReference type="ChEBI" id="CHEBI:36208"/>
    </ligand>
</feature>
<dbReference type="GO" id="GO:0004764">
    <property type="term" value="F:shikimate 3-dehydrogenase (NADP+) activity"/>
    <property type="evidence" value="ECO:0007669"/>
    <property type="project" value="UniProtKB-UniRule"/>
</dbReference>
<dbReference type="Gene3D" id="3.40.50.10860">
    <property type="entry name" value="Leucine Dehydrogenase, chain A, domain 1"/>
    <property type="match status" value="1"/>
</dbReference>
<dbReference type="SUPFAM" id="SSF53223">
    <property type="entry name" value="Aminoacid dehydrogenase-like, N-terminal domain"/>
    <property type="match status" value="1"/>
</dbReference>
<protein>
    <recommendedName>
        <fullName evidence="2 8">Shikimate dehydrogenase (NADP(+))</fullName>
        <shortName evidence="8">SDH</shortName>
        <ecNumber evidence="2 8">1.1.1.25</ecNumber>
    </recommendedName>
</protein>
<dbReference type="Pfam" id="PF18317">
    <property type="entry name" value="SDH_C"/>
    <property type="match status" value="1"/>
</dbReference>
<comment type="catalytic activity">
    <reaction evidence="7 8">
        <text>shikimate + NADP(+) = 3-dehydroshikimate + NADPH + H(+)</text>
        <dbReference type="Rhea" id="RHEA:17737"/>
        <dbReference type="ChEBI" id="CHEBI:15378"/>
        <dbReference type="ChEBI" id="CHEBI:16630"/>
        <dbReference type="ChEBI" id="CHEBI:36208"/>
        <dbReference type="ChEBI" id="CHEBI:57783"/>
        <dbReference type="ChEBI" id="CHEBI:58349"/>
        <dbReference type="EC" id="1.1.1.25"/>
    </reaction>
</comment>
<keyword evidence="3 8" id="KW-0028">Amino-acid biosynthesis</keyword>
<dbReference type="PANTHER" id="PTHR21089">
    <property type="entry name" value="SHIKIMATE DEHYDROGENASE"/>
    <property type="match status" value="1"/>
</dbReference>
<dbReference type="InterPro" id="IPR046346">
    <property type="entry name" value="Aminoacid_DH-like_N_sf"/>
</dbReference>
<dbReference type="GO" id="GO:0050661">
    <property type="term" value="F:NADP binding"/>
    <property type="evidence" value="ECO:0007669"/>
    <property type="project" value="InterPro"/>
</dbReference>
<dbReference type="NCBIfam" id="TIGR00507">
    <property type="entry name" value="aroE"/>
    <property type="match status" value="1"/>
</dbReference>
<feature type="binding site" evidence="8">
    <location>
        <position position="239"/>
    </location>
    <ligand>
        <name>NADP(+)</name>
        <dbReference type="ChEBI" id="CHEBI:58349"/>
    </ligand>
</feature>
<feature type="binding site" evidence="8">
    <location>
        <begin position="127"/>
        <end position="131"/>
    </location>
    <ligand>
        <name>NADP(+)</name>
        <dbReference type="ChEBI" id="CHEBI:58349"/>
    </ligand>
</feature>
<dbReference type="Proteomes" id="UP000281474">
    <property type="component" value="Unassembled WGS sequence"/>
</dbReference>
<evidence type="ECO:0000256" key="6">
    <source>
        <dbReference type="ARBA" id="ARBA00023141"/>
    </source>
</evidence>
<feature type="binding site" evidence="8">
    <location>
        <position position="87"/>
    </location>
    <ligand>
        <name>shikimate</name>
        <dbReference type="ChEBI" id="CHEBI:36208"/>
    </ligand>
</feature>
<comment type="subunit">
    <text evidence="8">Homodimer.</text>
</comment>
<dbReference type="PANTHER" id="PTHR21089:SF1">
    <property type="entry name" value="BIFUNCTIONAL 3-DEHYDROQUINATE DEHYDRATASE_SHIKIMATE DEHYDROGENASE, CHLOROPLASTIC"/>
    <property type="match status" value="1"/>
</dbReference>
<feature type="domain" description="Quinate/shikimate 5-dehydrogenase/glutamyl-tRNA reductase" evidence="9">
    <location>
        <begin position="112"/>
        <end position="192"/>
    </location>
</feature>
<dbReference type="InterPro" id="IPR011342">
    <property type="entry name" value="Shikimate_DH"/>
</dbReference>
<feature type="binding site" evidence="8">
    <location>
        <position position="62"/>
    </location>
    <ligand>
        <name>shikimate</name>
        <dbReference type="ChEBI" id="CHEBI:36208"/>
    </ligand>
</feature>
<reference evidence="12 13" key="1">
    <citation type="submission" date="2018-09" db="EMBL/GenBank/DDBJ databases">
        <title>Phylogeny of the Shewanellaceae, and recommendation for two new genera, Pseudoshewanella and Parashewanella.</title>
        <authorList>
            <person name="Wang G."/>
        </authorList>
    </citation>
    <scope>NUCLEOTIDE SEQUENCE [LARGE SCALE GENOMIC DNA]</scope>
    <source>
        <strain evidence="12 13">C51</strain>
    </source>
</reference>
<feature type="binding site" evidence="8">
    <location>
        <begin position="151"/>
        <end position="156"/>
    </location>
    <ligand>
        <name>NADP(+)</name>
        <dbReference type="ChEBI" id="CHEBI:58349"/>
    </ligand>
</feature>
<feature type="binding site" evidence="8">
    <location>
        <position position="217"/>
    </location>
    <ligand>
        <name>shikimate</name>
        <dbReference type="ChEBI" id="CHEBI:36208"/>
    </ligand>
</feature>
<comment type="similarity">
    <text evidence="8">Belongs to the shikimate dehydrogenase family.</text>
</comment>
<dbReference type="GO" id="GO:0009423">
    <property type="term" value="P:chorismate biosynthetic process"/>
    <property type="evidence" value="ECO:0007669"/>
    <property type="project" value="UniProtKB-UniRule"/>
</dbReference>
<evidence type="ECO:0000256" key="1">
    <source>
        <dbReference type="ARBA" id="ARBA00004871"/>
    </source>
</evidence>
<feature type="binding site" evidence="8">
    <location>
        <position position="103"/>
    </location>
    <ligand>
        <name>shikimate</name>
        <dbReference type="ChEBI" id="CHEBI:36208"/>
    </ligand>
</feature>
<dbReference type="SUPFAM" id="SSF51735">
    <property type="entry name" value="NAD(P)-binding Rossmann-fold domains"/>
    <property type="match status" value="1"/>
</dbReference>
<dbReference type="Pfam" id="PF01488">
    <property type="entry name" value="Shikimate_DH"/>
    <property type="match status" value="1"/>
</dbReference>
<evidence type="ECO:0000256" key="2">
    <source>
        <dbReference type="ARBA" id="ARBA00012962"/>
    </source>
</evidence>
<feature type="domain" description="Shikimate dehydrogenase substrate binding N-terminal" evidence="10">
    <location>
        <begin position="7"/>
        <end position="89"/>
    </location>
</feature>
<feature type="active site" description="Proton acceptor" evidence="8">
    <location>
        <position position="66"/>
    </location>
</feature>
<dbReference type="HAMAP" id="MF_00222">
    <property type="entry name" value="Shikimate_DH_AroE"/>
    <property type="match status" value="1"/>
</dbReference>
<dbReference type="CDD" id="cd01065">
    <property type="entry name" value="NAD_bind_Shikimate_DH"/>
    <property type="match status" value="1"/>
</dbReference>
<dbReference type="OrthoDB" id="9776868at2"/>
<dbReference type="GO" id="GO:0019632">
    <property type="term" value="P:shikimate metabolic process"/>
    <property type="evidence" value="ECO:0007669"/>
    <property type="project" value="InterPro"/>
</dbReference>
<keyword evidence="4 8" id="KW-0521">NADP</keyword>
<keyword evidence="13" id="KW-1185">Reference proteome</keyword>
<evidence type="ECO:0000256" key="5">
    <source>
        <dbReference type="ARBA" id="ARBA00023002"/>
    </source>
</evidence>
<evidence type="ECO:0000259" key="11">
    <source>
        <dbReference type="Pfam" id="PF18317"/>
    </source>
</evidence>
<evidence type="ECO:0000256" key="7">
    <source>
        <dbReference type="ARBA" id="ARBA00049442"/>
    </source>
</evidence>
<dbReference type="EC" id="1.1.1.25" evidence="2 8"/>
<comment type="function">
    <text evidence="8">Involved in the biosynthesis of the chorismate, which leads to the biosynthesis of aromatic amino acids. Catalyzes the reversible NADPH linked reduction of 3-dehydroshikimate (DHSA) to yield shikimate (SA).</text>
</comment>
<organism evidence="12 13">
    <name type="scientific">Parashewanella curva</name>
    <dbReference type="NCBI Taxonomy" id="2338552"/>
    <lineage>
        <taxon>Bacteria</taxon>
        <taxon>Pseudomonadati</taxon>
        <taxon>Pseudomonadota</taxon>
        <taxon>Gammaproteobacteria</taxon>
        <taxon>Alteromonadales</taxon>
        <taxon>Shewanellaceae</taxon>
        <taxon>Parashewanella</taxon>
    </lineage>
</organism>
<dbReference type="NCBIfam" id="NF001310">
    <property type="entry name" value="PRK00258.1-2"/>
    <property type="match status" value="1"/>
</dbReference>
<evidence type="ECO:0000256" key="4">
    <source>
        <dbReference type="ARBA" id="ARBA00022857"/>
    </source>
</evidence>
<dbReference type="Gene3D" id="3.40.50.720">
    <property type="entry name" value="NAD(P)-binding Rossmann-like Domain"/>
    <property type="match status" value="1"/>
</dbReference>
<keyword evidence="6 8" id="KW-0057">Aromatic amino acid biosynthesis</keyword>
<feature type="binding site" evidence="8">
    <location>
        <position position="215"/>
    </location>
    <ligand>
        <name>NADP(+)</name>
        <dbReference type="ChEBI" id="CHEBI:58349"/>
    </ligand>
</feature>
<dbReference type="InterPro" id="IPR022893">
    <property type="entry name" value="Shikimate_DH_fam"/>
</dbReference>
<dbReference type="EMBL" id="QZEI01000010">
    <property type="protein sequence ID" value="RLV60888.1"/>
    <property type="molecule type" value="Genomic_DNA"/>
</dbReference>
<evidence type="ECO:0000256" key="8">
    <source>
        <dbReference type="HAMAP-Rule" id="MF_00222"/>
    </source>
</evidence>
<dbReference type="InterPro" id="IPR041121">
    <property type="entry name" value="SDH_C"/>
</dbReference>
<dbReference type="InterPro" id="IPR036291">
    <property type="entry name" value="NAD(P)-bd_dom_sf"/>
</dbReference>
<evidence type="ECO:0000313" key="13">
    <source>
        <dbReference type="Proteomes" id="UP000281474"/>
    </source>
</evidence>
<comment type="caution">
    <text evidence="8">Lacks conserved residue(s) required for the propagation of feature annotation.</text>
</comment>
<sequence>MIDRYAVFGNPIKHSKSPFIHQQFAKQTGQELSYEKLLAPVDGFEDAVTIFFEQGGKGANVTVPFKEQAFVLCNQCSASAQLAKAVNTLWLDENGNLIGDNTDGLGLVADLERQFGDIAKKSIVILGAGGAVRGCIYPLLDKKVNRIVIANRTKVKATDLASEINEPNVKGMGLDDLSADTDCDILINATSSGVEGKVPYISNEFIHAQIKAYDMFYGSEKTAFIEWVEQRGITQSADGLGMLVGQAAESFTRWRNVKPQIEPVLLQLRKQMLKQ</sequence>
<accession>A0A3L8Q208</accession>
<evidence type="ECO:0000259" key="9">
    <source>
        <dbReference type="Pfam" id="PF01488"/>
    </source>
</evidence>
<comment type="caution">
    <text evidence="12">The sequence shown here is derived from an EMBL/GenBank/DDBJ whole genome shotgun (WGS) entry which is preliminary data.</text>
</comment>
<dbReference type="InterPro" id="IPR013708">
    <property type="entry name" value="Shikimate_DH-bd_N"/>
</dbReference>
<dbReference type="GO" id="GO:0009073">
    <property type="term" value="P:aromatic amino acid family biosynthetic process"/>
    <property type="evidence" value="ECO:0007669"/>
    <property type="project" value="UniProtKB-KW"/>
</dbReference>
<feature type="domain" description="SDH C-terminal" evidence="11">
    <location>
        <begin position="239"/>
        <end position="264"/>
    </location>
</feature>
<name>A0A3L8Q208_9GAMM</name>
<evidence type="ECO:0000259" key="10">
    <source>
        <dbReference type="Pfam" id="PF08501"/>
    </source>
</evidence>
<dbReference type="InterPro" id="IPR006151">
    <property type="entry name" value="Shikm_DH/Glu-tRNA_Rdtase"/>
</dbReference>